<protein>
    <submittedName>
        <fullName evidence="1">Uncharacterized protein</fullName>
    </submittedName>
</protein>
<dbReference type="STRING" id="991905.SL003B_0047"/>
<proteinExistence type="predicted"/>
<dbReference type="AlphaFoldDB" id="F2IYH3"/>
<dbReference type="RefSeq" id="WP_013650810.1">
    <property type="nucleotide sequence ID" value="NC_015259.1"/>
</dbReference>
<evidence type="ECO:0000313" key="2">
    <source>
        <dbReference type="Proteomes" id="UP000008130"/>
    </source>
</evidence>
<gene>
    <name evidence="1" type="ordered locus">SL003B_0047</name>
</gene>
<dbReference type="EMBL" id="CP002568">
    <property type="protein sequence ID" value="ADZ68486.1"/>
    <property type="molecule type" value="Genomic_DNA"/>
</dbReference>
<dbReference type="eggNOG" id="ENOG503004T">
    <property type="taxonomic scope" value="Bacteria"/>
</dbReference>
<name>F2IYH3_POLGS</name>
<evidence type="ECO:0000313" key="1">
    <source>
        <dbReference type="EMBL" id="ADZ68486.1"/>
    </source>
</evidence>
<dbReference type="Proteomes" id="UP000008130">
    <property type="component" value="Chromosome"/>
</dbReference>
<accession>F2IYH3</accession>
<organism evidence="1 2">
    <name type="scientific">Polymorphum gilvum (strain LMG 25793 / CGMCC 1.9160 / SL003B-26A1)</name>
    <dbReference type="NCBI Taxonomy" id="991905"/>
    <lineage>
        <taxon>Bacteria</taxon>
        <taxon>Pseudomonadati</taxon>
        <taxon>Pseudomonadota</taxon>
        <taxon>Alphaproteobacteria</taxon>
        <taxon>Rhodobacterales</taxon>
        <taxon>Paracoccaceae</taxon>
        <taxon>Polymorphum</taxon>
    </lineage>
</organism>
<sequence>MSAQGQAVGTWHPGRICVAASLLAVAAFLVGFTDSFETPPEQDPVAVLGPQASGATYRVLAPVRGDGFLRLYDVETGFGLMRVAGDGLLRNRLKELAALAALDQLGRQERFVEGLRQAALRPAEFVYGTVIDPLAAARGTVSGVGRLFDRISSGVGRAVTGDVGSPGEIARGLTGQARARRQLAVELGVDPYTDFAPLSARLDEASAVSAAGSLTVTALLALIPAGLAAPRPEAALTPLTERILDSSRDELERRTAADLAGLGIPGPVVAALAANRHYTPMERAVLADRLQALAGVDGLTLLAEHMAGVETREEAWFQLRRAVMLAQDHEARPLAEIRHIAGFPVGLAADGGAALVFPLDMVAWTASSARALQALNEGLAAIGIPGKDIAFVVSGEITPLAAERLAANGWRLQPGTPLPDGSPVD</sequence>
<dbReference type="HOGENOM" id="CLU_054177_0_0_5"/>
<dbReference type="OrthoDB" id="7671802at2"/>
<keyword evidence="2" id="KW-1185">Reference proteome</keyword>
<reference evidence="1 2" key="1">
    <citation type="journal article" date="2011" name="J. Bacteriol.">
        <title>Complete genome sequence of Polymorphum gilvum SL003B-26A1T, a crude oil-degrading bacterium from oil-polluted saline soil.</title>
        <authorList>
            <person name="Li S.G."/>
            <person name="Tang Y.Q."/>
            <person name="Nie Y."/>
            <person name="Cai M."/>
            <person name="Wu X.L."/>
        </authorList>
    </citation>
    <scope>NUCLEOTIDE SEQUENCE [LARGE SCALE GENOMIC DNA]</scope>
    <source>
        <strain evidence="2">LMG 25793 / CGMCC 1.9160 / SL003B-26A1</strain>
    </source>
</reference>
<dbReference type="KEGG" id="pgv:SL003B_0047"/>
<dbReference type="PATRIC" id="fig|991905.3.peg.50"/>